<dbReference type="SUPFAM" id="SSF55681">
    <property type="entry name" value="Class II aaRS and biotin synthetases"/>
    <property type="match status" value="1"/>
</dbReference>
<keyword evidence="9 11" id="KW-0030">Aminoacyl-tRNA synthetase</keyword>
<evidence type="ECO:0000256" key="12">
    <source>
        <dbReference type="PIRSR" id="PIRSR001549-1"/>
    </source>
</evidence>
<evidence type="ECO:0000256" key="8">
    <source>
        <dbReference type="ARBA" id="ARBA00022917"/>
    </source>
</evidence>
<dbReference type="GO" id="GO:0006427">
    <property type="term" value="P:histidyl-tRNA aminoacylation"/>
    <property type="evidence" value="ECO:0007669"/>
    <property type="project" value="UniProtKB-UniRule"/>
</dbReference>
<proteinExistence type="inferred from homology"/>
<feature type="binding site" evidence="12">
    <location>
        <position position="130"/>
    </location>
    <ligand>
        <name>L-histidine</name>
        <dbReference type="ChEBI" id="CHEBI:57595"/>
    </ligand>
</feature>
<evidence type="ECO:0000259" key="13">
    <source>
        <dbReference type="PROSITE" id="PS50862"/>
    </source>
</evidence>
<dbReference type="EMBL" id="FNCP01000022">
    <property type="protein sequence ID" value="SDH93226.1"/>
    <property type="molecule type" value="Genomic_DNA"/>
</dbReference>
<evidence type="ECO:0000256" key="4">
    <source>
        <dbReference type="ARBA" id="ARBA00022490"/>
    </source>
</evidence>
<feature type="binding site" evidence="12">
    <location>
        <position position="257"/>
    </location>
    <ligand>
        <name>L-histidine</name>
        <dbReference type="ChEBI" id="CHEBI:57595"/>
    </ligand>
</feature>
<feature type="domain" description="Aminoacyl-transfer RNA synthetases class-II family profile" evidence="13">
    <location>
        <begin position="8"/>
        <end position="325"/>
    </location>
</feature>
<evidence type="ECO:0000256" key="5">
    <source>
        <dbReference type="ARBA" id="ARBA00022598"/>
    </source>
</evidence>
<dbReference type="NCBIfam" id="TIGR00442">
    <property type="entry name" value="hisS"/>
    <property type="match status" value="1"/>
</dbReference>
<dbReference type="PIRSF" id="PIRSF001549">
    <property type="entry name" value="His-tRNA_synth"/>
    <property type="match status" value="1"/>
</dbReference>
<feature type="binding site" evidence="12">
    <location>
        <begin position="261"/>
        <end position="262"/>
    </location>
    <ligand>
        <name>L-histidine</name>
        <dbReference type="ChEBI" id="CHEBI:57595"/>
    </ligand>
</feature>
<evidence type="ECO:0000256" key="3">
    <source>
        <dbReference type="ARBA" id="ARBA00011738"/>
    </source>
</evidence>
<keyword evidence="6 11" id="KW-0547">Nucleotide-binding</keyword>
<keyword evidence="15" id="KW-1185">Reference proteome</keyword>
<comment type="catalytic activity">
    <reaction evidence="10 11">
        <text>tRNA(His) + L-histidine + ATP = L-histidyl-tRNA(His) + AMP + diphosphate + H(+)</text>
        <dbReference type="Rhea" id="RHEA:17313"/>
        <dbReference type="Rhea" id="RHEA-COMP:9665"/>
        <dbReference type="Rhea" id="RHEA-COMP:9689"/>
        <dbReference type="ChEBI" id="CHEBI:15378"/>
        <dbReference type="ChEBI" id="CHEBI:30616"/>
        <dbReference type="ChEBI" id="CHEBI:33019"/>
        <dbReference type="ChEBI" id="CHEBI:57595"/>
        <dbReference type="ChEBI" id="CHEBI:78442"/>
        <dbReference type="ChEBI" id="CHEBI:78527"/>
        <dbReference type="ChEBI" id="CHEBI:456215"/>
        <dbReference type="EC" id="6.1.1.21"/>
    </reaction>
</comment>
<dbReference type="FunFam" id="3.30.930.10:FF:000005">
    <property type="entry name" value="Histidine--tRNA ligase"/>
    <property type="match status" value="1"/>
</dbReference>
<reference evidence="15" key="1">
    <citation type="submission" date="2016-10" db="EMBL/GenBank/DDBJ databases">
        <authorList>
            <person name="Varghese N."/>
            <person name="Submissions S."/>
        </authorList>
    </citation>
    <scope>NUCLEOTIDE SEQUENCE [LARGE SCALE GENOMIC DNA]</scope>
    <source>
        <strain evidence="15">DSM 8344</strain>
    </source>
</reference>
<keyword evidence="5 11" id="KW-0436">Ligase</keyword>
<comment type="subunit">
    <text evidence="3 11">Homodimer.</text>
</comment>
<dbReference type="InterPro" id="IPR004516">
    <property type="entry name" value="HisRS/HisZ"/>
</dbReference>
<evidence type="ECO:0000256" key="1">
    <source>
        <dbReference type="ARBA" id="ARBA00004496"/>
    </source>
</evidence>
<dbReference type="Proteomes" id="UP000198656">
    <property type="component" value="Unassembled WGS sequence"/>
</dbReference>
<evidence type="ECO:0000256" key="10">
    <source>
        <dbReference type="ARBA" id="ARBA00047639"/>
    </source>
</evidence>
<evidence type="ECO:0000313" key="14">
    <source>
        <dbReference type="EMBL" id="SDH93226.1"/>
    </source>
</evidence>
<feature type="binding site" evidence="12">
    <location>
        <position position="126"/>
    </location>
    <ligand>
        <name>L-histidine</name>
        <dbReference type="ChEBI" id="CHEBI:57595"/>
    </ligand>
</feature>
<dbReference type="GO" id="GO:0004821">
    <property type="term" value="F:histidine-tRNA ligase activity"/>
    <property type="evidence" value="ECO:0007669"/>
    <property type="project" value="UniProtKB-UniRule"/>
</dbReference>
<feature type="binding site" evidence="12">
    <location>
        <begin position="81"/>
        <end position="83"/>
    </location>
    <ligand>
        <name>L-histidine</name>
        <dbReference type="ChEBI" id="CHEBI:57595"/>
    </ligand>
</feature>
<dbReference type="InterPro" id="IPR045864">
    <property type="entry name" value="aa-tRNA-synth_II/BPL/LPL"/>
</dbReference>
<keyword evidence="7 11" id="KW-0067">ATP-binding</keyword>
<comment type="subcellular location">
    <subcellularLocation>
        <location evidence="1 11">Cytoplasm</location>
    </subcellularLocation>
</comment>
<dbReference type="HAMAP" id="MF_00127">
    <property type="entry name" value="His_tRNA_synth"/>
    <property type="match status" value="1"/>
</dbReference>
<sequence length="423" mass="47747">MAIQRPKGTQDLLPGIIEQWQYLEETIRSVCREYGYEEIRTPMFEATELFQRGVGQTTDIVKKEMYTFQDKGDRSMTLRPELTASVCRAYVEDKLYGQPQPVKLYYIGPMFRYERPQSGRFRQFHQFGVEVLGADQPIVDAEVISLVWNLYKRLGLSGLEVHVNSVGCPVCRARHREQLQEFLISRKKDLCNDCQERFDRNPLRILDCKNPSCQEVTVGAPTTRDTLCEDCSTHFEKVLAILGRAGVVYRVNPRLVRGLDYYTKTAFEVMVEEIGAQSAICGGGRYDKLVEEIGGPATPGIGFAMGIERVLAALQVQNKLPEEKPKQFAMLIALGEKAQIEGFALVTALRSKGMPVGMDLLGRSLKNQLKSANRQGASLAFILGEEELDRNVLVIRDLTSGEQMEVPLNDAVEEIFMKYQRGV</sequence>
<accession>A0A1G8GFV8</accession>
<dbReference type="InterPro" id="IPR004154">
    <property type="entry name" value="Anticodon-bd"/>
</dbReference>
<dbReference type="Gene3D" id="3.30.930.10">
    <property type="entry name" value="Bira Bifunctional Protein, Domain 2"/>
    <property type="match status" value="1"/>
</dbReference>
<dbReference type="InterPro" id="IPR033656">
    <property type="entry name" value="HisRS_anticodon"/>
</dbReference>
<dbReference type="InterPro" id="IPR036621">
    <property type="entry name" value="Anticodon-bd_dom_sf"/>
</dbReference>
<dbReference type="RefSeq" id="WP_092334838.1">
    <property type="nucleotide sequence ID" value="NZ_FNCP01000022.1"/>
</dbReference>
<dbReference type="PROSITE" id="PS50862">
    <property type="entry name" value="AA_TRNA_LIGASE_II"/>
    <property type="match status" value="1"/>
</dbReference>
<dbReference type="STRING" id="1121419.SAMN05443529_12247"/>
<comment type="similarity">
    <text evidence="2 11">Belongs to the class-II aminoacyl-tRNA synthetase family.</text>
</comment>
<dbReference type="EC" id="6.1.1.21" evidence="11"/>
<name>A0A1G8GFV8_9FIRM</name>
<dbReference type="SUPFAM" id="SSF52954">
    <property type="entry name" value="Class II aaRS ABD-related"/>
    <property type="match status" value="1"/>
</dbReference>
<gene>
    <name evidence="11" type="primary">hisS</name>
    <name evidence="14" type="ORF">SAMN05443529_12247</name>
</gene>
<dbReference type="Pfam" id="PF13393">
    <property type="entry name" value="tRNA-synt_His"/>
    <property type="match status" value="1"/>
</dbReference>
<evidence type="ECO:0000313" key="15">
    <source>
        <dbReference type="Proteomes" id="UP000198656"/>
    </source>
</evidence>
<keyword evidence="8 11" id="KW-0648">Protein biosynthesis</keyword>
<dbReference type="GO" id="GO:0005524">
    <property type="term" value="F:ATP binding"/>
    <property type="evidence" value="ECO:0007669"/>
    <property type="project" value="UniProtKB-UniRule"/>
</dbReference>
<keyword evidence="4 11" id="KW-0963">Cytoplasm</keyword>
<dbReference type="CDD" id="cd00859">
    <property type="entry name" value="HisRS_anticodon"/>
    <property type="match status" value="1"/>
</dbReference>
<dbReference type="Gene3D" id="3.40.50.800">
    <property type="entry name" value="Anticodon-binding domain"/>
    <property type="match status" value="1"/>
</dbReference>
<dbReference type="InterPro" id="IPR015807">
    <property type="entry name" value="His-tRNA-ligase"/>
</dbReference>
<feature type="binding site" evidence="12">
    <location>
        <position position="112"/>
    </location>
    <ligand>
        <name>L-histidine</name>
        <dbReference type="ChEBI" id="CHEBI:57595"/>
    </ligand>
</feature>
<evidence type="ECO:0000256" key="9">
    <source>
        <dbReference type="ARBA" id="ARBA00023146"/>
    </source>
</evidence>
<dbReference type="OrthoDB" id="9800814at2"/>
<dbReference type="GO" id="GO:0016740">
    <property type="term" value="F:transferase activity"/>
    <property type="evidence" value="ECO:0007669"/>
    <property type="project" value="UniProtKB-ARBA"/>
</dbReference>
<dbReference type="PANTHER" id="PTHR43707:SF1">
    <property type="entry name" value="HISTIDINE--TRNA LIGASE, MITOCHONDRIAL-RELATED"/>
    <property type="match status" value="1"/>
</dbReference>
<evidence type="ECO:0000256" key="11">
    <source>
        <dbReference type="HAMAP-Rule" id="MF_00127"/>
    </source>
</evidence>
<dbReference type="GO" id="GO:0005737">
    <property type="term" value="C:cytoplasm"/>
    <property type="evidence" value="ECO:0007669"/>
    <property type="project" value="UniProtKB-SubCell"/>
</dbReference>
<evidence type="ECO:0000256" key="6">
    <source>
        <dbReference type="ARBA" id="ARBA00022741"/>
    </source>
</evidence>
<evidence type="ECO:0000256" key="2">
    <source>
        <dbReference type="ARBA" id="ARBA00008226"/>
    </source>
</evidence>
<dbReference type="GO" id="GO:0140096">
    <property type="term" value="F:catalytic activity, acting on a protein"/>
    <property type="evidence" value="ECO:0007669"/>
    <property type="project" value="UniProtKB-ARBA"/>
</dbReference>
<evidence type="ECO:0000256" key="7">
    <source>
        <dbReference type="ARBA" id="ARBA00022840"/>
    </source>
</evidence>
<organism evidence="14 15">
    <name type="scientific">Desulfosporosinus hippei DSM 8344</name>
    <dbReference type="NCBI Taxonomy" id="1121419"/>
    <lineage>
        <taxon>Bacteria</taxon>
        <taxon>Bacillati</taxon>
        <taxon>Bacillota</taxon>
        <taxon>Clostridia</taxon>
        <taxon>Eubacteriales</taxon>
        <taxon>Desulfitobacteriaceae</taxon>
        <taxon>Desulfosporosinus</taxon>
    </lineage>
</organism>
<dbReference type="Pfam" id="PF03129">
    <property type="entry name" value="HGTP_anticodon"/>
    <property type="match status" value="1"/>
</dbReference>
<dbReference type="CDD" id="cd00773">
    <property type="entry name" value="HisRS-like_core"/>
    <property type="match status" value="1"/>
</dbReference>
<dbReference type="AlphaFoldDB" id="A0A1G8GFV8"/>
<dbReference type="PANTHER" id="PTHR43707">
    <property type="entry name" value="HISTIDYL-TRNA SYNTHETASE"/>
    <property type="match status" value="1"/>
</dbReference>
<dbReference type="InterPro" id="IPR006195">
    <property type="entry name" value="aa-tRNA-synth_II"/>
</dbReference>
<protein>
    <recommendedName>
        <fullName evidence="11">Histidine--tRNA ligase</fullName>
        <ecNumber evidence="11">6.1.1.21</ecNumber>
    </recommendedName>
    <alternativeName>
        <fullName evidence="11">Histidyl-tRNA synthetase</fullName>
        <shortName evidence="11">HisRS</shortName>
    </alternativeName>
</protein>
<dbReference type="InterPro" id="IPR041715">
    <property type="entry name" value="HisRS-like_core"/>
</dbReference>